<evidence type="ECO:0000313" key="1">
    <source>
        <dbReference type="EMBL" id="PKI52155.1"/>
    </source>
</evidence>
<protein>
    <submittedName>
        <fullName evidence="1">Uncharacterized protein</fullName>
    </submittedName>
</protein>
<gene>
    <name evidence="1" type="ORF">CRG98_027451</name>
</gene>
<evidence type="ECO:0000313" key="2">
    <source>
        <dbReference type="Proteomes" id="UP000233551"/>
    </source>
</evidence>
<keyword evidence="2" id="KW-1185">Reference proteome</keyword>
<reference evidence="1 2" key="1">
    <citation type="submission" date="2017-11" db="EMBL/GenBank/DDBJ databases">
        <title>De-novo sequencing of pomegranate (Punica granatum L.) genome.</title>
        <authorList>
            <person name="Akparov Z."/>
            <person name="Amiraslanov A."/>
            <person name="Hajiyeva S."/>
            <person name="Abbasov M."/>
            <person name="Kaur K."/>
            <person name="Hamwieh A."/>
            <person name="Solovyev V."/>
            <person name="Salamov A."/>
            <person name="Braich B."/>
            <person name="Kosarev P."/>
            <person name="Mahmoud A."/>
            <person name="Hajiyev E."/>
            <person name="Babayeva S."/>
            <person name="Izzatullayeva V."/>
            <person name="Mammadov A."/>
            <person name="Mammadov A."/>
            <person name="Sharifova S."/>
            <person name="Ojaghi J."/>
            <person name="Eynullazada K."/>
            <person name="Bayramov B."/>
            <person name="Abdulazimova A."/>
            <person name="Shahmuradov I."/>
        </authorList>
    </citation>
    <scope>NUCLEOTIDE SEQUENCE [LARGE SCALE GENOMIC DNA]</scope>
    <source>
        <strain evidence="2">cv. AG2017</strain>
        <tissue evidence="1">Leaf</tissue>
    </source>
</reference>
<organism evidence="1 2">
    <name type="scientific">Punica granatum</name>
    <name type="common">Pomegranate</name>
    <dbReference type="NCBI Taxonomy" id="22663"/>
    <lineage>
        <taxon>Eukaryota</taxon>
        <taxon>Viridiplantae</taxon>
        <taxon>Streptophyta</taxon>
        <taxon>Embryophyta</taxon>
        <taxon>Tracheophyta</taxon>
        <taxon>Spermatophyta</taxon>
        <taxon>Magnoliopsida</taxon>
        <taxon>eudicotyledons</taxon>
        <taxon>Gunneridae</taxon>
        <taxon>Pentapetalae</taxon>
        <taxon>rosids</taxon>
        <taxon>malvids</taxon>
        <taxon>Myrtales</taxon>
        <taxon>Lythraceae</taxon>
        <taxon>Punica</taxon>
    </lineage>
</organism>
<dbReference type="EMBL" id="PGOL01001969">
    <property type="protein sequence ID" value="PKI52155.1"/>
    <property type="molecule type" value="Genomic_DNA"/>
</dbReference>
<name>A0A2I0J7D6_PUNGR</name>
<dbReference type="Proteomes" id="UP000233551">
    <property type="component" value="Unassembled WGS sequence"/>
</dbReference>
<accession>A0A2I0J7D6</accession>
<sequence length="99" mass="11448">MTHLEGFPSGVAKLYEPEFNLVGARMRARSHGLGVSTFPWGRVTDTREKKSPLPIYDPKIEGWNSEFRVSITCRPISRIPFWYSTCLKLAIFIFIYHLD</sequence>
<comment type="caution">
    <text evidence="1">The sequence shown here is derived from an EMBL/GenBank/DDBJ whole genome shotgun (WGS) entry which is preliminary data.</text>
</comment>
<dbReference type="AlphaFoldDB" id="A0A2I0J7D6"/>
<proteinExistence type="predicted"/>